<proteinExistence type="predicted"/>
<dbReference type="EMBL" id="RCZP01000007">
    <property type="protein sequence ID" value="TPG57788.1"/>
    <property type="molecule type" value="Genomic_DNA"/>
</dbReference>
<protein>
    <recommendedName>
        <fullName evidence="3">Dienelactone hydrolase domain-containing protein</fullName>
    </recommendedName>
</protein>
<keyword evidence="2" id="KW-1185">Reference proteome</keyword>
<dbReference type="Proteomes" id="UP000317078">
    <property type="component" value="Unassembled WGS sequence"/>
</dbReference>
<gene>
    <name evidence="1" type="ORF">EAH89_10210</name>
</gene>
<name>A0A502G7E2_9PROT</name>
<organism evidence="1 2">
    <name type="scientific">Muricoccus nepalensis</name>
    <dbReference type="NCBI Taxonomy" id="1854500"/>
    <lineage>
        <taxon>Bacteria</taxon>
        <taxon>Pseudomonadati</taxon>
        <taxon>Pseudomonadota</taxon>
        <taxon>Alphaproteobacteria</taxon>
        <taxon>Acetobacterales</taxon>
        <taxon>Roseomonadaceae</taxon>
        <taxon>Muricoccus</taxon>
    </lineage>
</organism>
<evidence type="ECO:0000313" key="1">
    <source>
        <dbReference type="EMBL" id="TPG57788.1"/>
    </source>
</evidence>
<evidence type="ECO:0000313" key="2">
    <source>
        <dbReference type="Proteomes" id="UP000317078"/>
    </source>
</evidence>
<accession>A0A502G7E2</accession>
<dbReference type="AlphaFoldDB" id="A0A502G7E2"/>
<sequence>MTSAGPRRSRRAPSGGVERCRLLQRLRKACEHTASRDKSIAFVEGATHGFTPCEPCARAPGQSGDTMARSFDHVAAWIAARFVPGTASLGRVP</sequence>
<comment type="caution">
    <text evidence="1">The sequence shown here is derived from an EMBL/GenBank/DDBJ whole genome shotgun (WGS) entry which is preliminary data.</text>
</comment>
<evidence type="ECO:0008006" key="3">
    <source>
        <dbReference type="Google" id="ProtNLM"/>
    </source>
</evidence>
<reference evidence="1 2" key="1">
    <citation type="journal article" date="2019" name="Environ. Microbiol.">
        <title>Species interactions and distinct microbial communities in high Arctic permafrost affected cryosols are associated with the CH4 and CO2 gas fluxes.</title>
        <authorList>
            <person name="Altshuler I."/>
            <person name="Hamel J."/>
            <person name="Turney S."/>
            <person name="Magnuson E."/>
            <person name="Levesque R."/>
            <person name="Greer C."/>
            <person name="Whyte L.G."/>
        </authorList>
    </citation>
    <scope>NUCLEOTIDE SEQUENCE [LARGE SCALE GENOMIC DNA]</scope>
    <source>
        <strain evidence="1 2">S9.3B</strain>
    </source>
</reference>